<dbReference type="Pfam" id="PF04717">
    <property type="entry name" value="Phage_base_V"/>
    <property type="match status" value="1"/>
</dbReference>
<sequence length="684" mass="75217">MLGAPSRAKEPAMSPEGRFAFTFTSEGVPDAFFQVMAFRLEEGLSESFVLQLELVSADTGVEFSRILDQSALFTIWVADEPQRYVHGVVSRFEQNSHEATHARYRAVVEPVLAKLSRTSAWRIHQGQSLPQIAASILQRHRLTRFEQSLVGHYPPRDYCVQAGESDRAFFERLSAECGLYYAFAHASDGHTLVQGDDLYIHGLVAGETVPFHARHPEPGGEPGLWSLRYAEYRDAQGPQVAPADDGSPIAHWASSPDAAGSAAPDATPAYPSGAKNEVSAAVEGNDARLQPGLAFDLVNHPRADWNRGWRVVRMVHRGVQRPAEGAMGADARLRTDYRYTAHVIPDRATWRPPLIEKPRVSGPHLATVVGPANKPIHCDELGRVKVRFAWDHDGARDGESSCWIRVAQGWAGAGMGQMAVPRVGQEVIVSYLQGDCDQPVIIGSTFTPSQMPPQDLPLEPSRITLRSRSLGGDVINELSFEDAAGKEEMLLRAGRDLRSRVDHDQDSFVGHDRQDAVEHDDTTIVGHDARRHVGHDERVSVAQDRHEQIGRDATSRVERNEHVIVGHDKTESIGHHRRDSIAANQSVSVGGNAWKVVQGRQRLDAMQGIERKTAHYQLDARERIEIRAPGGSIVIDERGITIDGSLIRINTRTKAPVGNGTSSNDMVGPAHNADAMHNEDTTNP</sequence>
<reference evidence="5 6" key="1">
    <citation type="submission" date="2019-02" db="EMBL/GenBank/DDBJ databases">
        <title>Dyella amyloliquefaciens sp. nov., isolated from forest soil.</title>
        <authorList>
            <person name="Gao Z.-H."/>
            <person name="Qiu L.-H."/>
        </authorList>
    </citation>
    <scope>NUCLEOTIDE SEQUENCE [LARGE SCALE GENOMIC DNA]</scope>
    <source>
        <strain evidence="5 6">KACC 12747</strain>
    </source>
</reference>
<dbReference type="SUPFAM" id="SSF69279">
    <property type="entry name" value="Phage tail proteins"/>
    <property type="match status" value="2"/>
</dbReference>
<evidence type="ECO:0000259" key="4">
    <source>
        <dbReference type="Pfam" id="PF22178"/>
    </source>
</evidence>
<dbReference type="InterPro" id="IPR037026">
    <property type="entry name" value="Vgr_OB-fold_dom_sf"/>
</dbReference>
<evidence type="ECO:0000259" key="3">
    <source>
        <dbReference type="Pfam" id="PF04717"/>
    </source>
</evidence>
<dbReference type="PANTHER" id="PTHR32305">
    <property type="match status" value="1"/>
</dbReference>
<comment type="caution">
    <text evidence="5">The sequence shown here is derived from an EMBL/GenBank/DDBJ whole genome shotgun (WGS) entry which is preliminary data.</text>
</comment>
<organism evidence="5 6">
    <name type="scientific">Dyella soli</name>
    <dbReference type="NCBI Taxonomy" id="522319"/>
    <lineage>
        <taxon>Bacteria</taxon>
        <taxon>Pseudomonadati</taxon>
        <taxon>Pseudomonadota</taxon>
        <taxon>Gammaproteobacteria</taxon>
        <taxon>Lysobacterales</taxon>
        <taxon>Rhodanobacteraceae</taxon>
        <taxon>Dyella</taxon>
    </lineage>
</organism>
<dbReference type="Proteomes" id="UP000291822">
    <property type="component" value="Unassembled WGS sequence"/>
</dbReference>
<keyword evidence="6" id="KW-1185">Reference proteome</keyword>
<feature type="compositionally biased region" description="Basic and acidic residues" evidence="2">
    <location>
        <begin position="674"/>
        <end position="684"/>
    </location>
</feature>
<feature type="region of interest" description="Disordered" evidence="2">
    <location>
        <begin position="237"/>
        <end position="277"/>
    </location>
</feature>
<dbReference type="InterPro" id="IPR017847">
    <property type="entry name" value="T6SS_RhsGE_Vgr_subset"/>
</dbReference>
<dbReference type="InterPro" id="IPR006531">
    <property type="entry name" value="Gp5/Vgr_OB"/>
</dbReference>
<dbReference type="PANTHER" id="PTHR32305:SF11">
    <property type="entry name" value="TYPE VI SECRETION SYSTEM SPIKE PROTEIN VGRG3"/>
    <property type="match status" value="1"/>
</dbReference>
<protein>
    <submittedName>
        <fullName evidence="5">Type VI secretion system tip protein VgrG</fullName>
    </submittedName>
</protein>
<comment type="similarity">
    <text evidence="1">Belongs to the VgrG protein family.</text>
</comment>
<dbReference type="Pfam" id="PF05954">
    <property type="entry name" value="Phage_GPD"/>
    <property type="match status" value="1"/>
</dbReference>
<name>A0A4R0YSE6_9GAMM</name>
<feature type="domain" description="Gp5/Type VI secretion system Vgr protein OB-fold" evidence="3">
    <location>
        <begin position="379"/>
        <end position="446"/>
    </location>
</feature>
<evidence type="ECO:0000313" key="5">
    <source>
        <dbReference type="EMBL" id="TCI12142.1"/>
    </source>
</evidence>
<dbReference type="Gene3D" id="2.30.110.50">
    <property type="match status" value="2"/>
</dbReference>
<dbReference type="SUPFAM" id="SSF69255">
    <property type="entry name" value="gp5 N-terminal domain-like"/>
    <property type="match status" value="1"/>
</dbReference>
<feature type="compositionally biased region" description="Low complexity" evidence="2">
    <location>
        <begin position="253"/>
        <end position="269"/>
    </location>
</feature>
<feature type="region of interest" description="Disordered" evidence="2">
    <location>
        <begin position="654"/>
        <end position="684"/>
    </location>
</feature>
<dbReference type="Gene3D" id="3.55.50.10">
    <property type="entry name" value="Baseplate protein-like domains"/>
    <property type="match status" value="1"/>
</dbReference>
<evidence type="ECO:0000256" key="2">
    <source>
        <dbReference type="SAM" id="MobiDB-lite"/>
    </source>
</evidence>
<feature type="domain" description="Gp5/Type VI secretion system Vgr C-terminal trimerisation" evidence="4">
    <location>
        <begin position="464"/>
        <end position="566"/>
    </location>
</feature>
<dbReference type="InterPro" id="IPR006533">
    <property type="entry name" value="T6SS_Vgr_RhsGE"/>
</dbReference>
<evidence type="ECO:0000256" key="1">
    <source>
        <dbReference type="ARBA" id="ARBA00005558"/>
    </source>
</evidence>
<dbReference type="InterPro" id="IPR054030">
    <property type="entry name" value="Gp5_Vgr_C"/>
</dbReference>
<dbReference type="Pfam" id="PF22178">
    <property type="entry name" value="Gp5_trimer_C"/>
    <property type="match status" value="1"/>
</dbReference>
<dbReference type="NCBIfam" id="TIGR01646">
    <property type="entry name" value="vgr_GE"/>
    <property type="match status" value="2"/>
</dbReference>
<feature type="compositionally biased region" description="Polar residues" evidence="2">
    <location>
        <begin position="654"/>
        <end position="665"/>
    </location>
</feature>
<dbReference type="AlphaFoldDB" id="A0A4R0YSE6"/>
<evidence type="ECO:0000313" key="6">
    <source>
        <dbReference type="Proteomes" id="UP000291822"/>
    </source>
</evidence>
<accession>A0A4R0YSE6</accession>
<proteinExistence type="inferred from homology"/>
<dbReference type="EMBL" id="SJTG01000001">
    <property type="protein sequence ID" value="TCI12142.1"/>
    <property type="molecule type" value="Genomic_DNA"/>
</dbReference>
<dbReference type="Gene3D" id="2.40.50.230">
    <property type="entry name" value="Gp5 N-terminal domain"/>
    <property type="match status" value="1"/>
</dbReference>
<dbReference type="NCBIfam" id="TIGR03361">
    <property type="entry name" value="VI_Rhs_Vgr"/>
    <property type="match status" value="1"/>
</dbReference>
<dbReference type="SUPFAM" id="SSF69349">
    <property type="entry name" value="Phage fibre proteins"/>
    <property type="match status" value="1"/>
</dbReference>
<gene>
    <name evidence="5" type="primary">tssI</name>
    <name evidence="5" type="ORF">EZM97_01890</name>
</gene>
<dbReference type="InterPro" id="IPR050708">
    <property type="entry name" value="T6SS_VgrG/RHS"/>
</dbReference>